<evidence type="ECO:0000259" key="1">
    <source>
        <dbReference type="Pfam" id="PF15919"/>
    </source>
</evidence>
<evidence type="ECO:0000313" key="2">
    <source>
        <dbReference type="EMBL" id="HIX76018.1"/>
    </source>
</evidence>
<dbReference type="InterPro" id="IPR031807">
    <property type="entry name" value="HicB-like"/>
</dbReference>
<dbReference type="EMBL" id="DXEK01000003">
    <property type="protein sequence ID" value="HIX76018.1"/>
    <property type="molecule type" value="Genomic_DNA"/>
</dbReference>
<reference evidence="2" key="2">
    <citation type="submission" date="2021-04" db="EMBL/GenBank/DDBJ databases">
        <authorList>
            <person name="Gilroy R."/>
        </authorList>
    </citation>
    <scope>NUCLEOTIDE SEQUENCE</scope>
    <source>
        <strain evidence="2">CHK183-1962</strain>
    </source>
</reference>
<accession>A0A9D2BH95</accession>
<dbReference type="Pfam" id="PF15919">
    <property type="entry name" value="HicB_lk_antitox"/>
    <property type="match status" value="1"/>
</dbReference>
<dbReference type="InterPro" id="IPR035069">
    <property type="entry name" value="TTHA1013/TTHA0281-like"/>
</dbReference>
<proteinExistence type="predicted"/>
<dbReference type="AlphaFoldDB" id="A0A9D2BH95"/>
<organism evidence="2 3">
    <name type="scientific">Candidatus Fusicatenibacter merdavium</name>
    <dbReference type="NCBI Taxonomy" id="2838600"/>
    <lineage>
        <taxon>Bacteria</taxon>
        <taxon>Bacillati</taxon>
        <taxon>Bacillota</taxon>
        <taxon>Clostridia</taxon>
        <taxon>Lachnospirales</taxon>
        <taxon>Lachnospiraceae</taxon>
        <taxon>Fusicatenibacter</taxon>
    </lineage>
</organism>
<dbReference type="SUPFAM" id="SSF143100">
    <property type="entry name" value="TTHA1013/TTHA0281-like"/>
    <property type="match status" value="1"/>
</dbReference>
<evidence type="ECO:0000313" key="3">
    <source>
        <dbReference type="Proteomes" id="UP000886890"/>
    </source>
</evidence>
<name>A0A9D2BH95_9FIRM</name>
<gene>
    <name evidence="2" type="ORF">H9734_00220</name>
</gene>
<protein>
    <submittedName>
        <fullName evidence="2">Type II toxin-antitoxin system HicB family antitoxin</fullName>
    </submittedName>
</protein>
<reference evidence="2" key="1">
    <citation type="journal article" date="2021" name="PeerJ">
        <title>Extensive microbial diversity within the chicken gut microbiome revealed by metagenomics and culture.</title>
        <authorList>
            <person name="Gilroy R."/>
            <person name="Ravi A."/>
            <person name="Getino M."/>
            <person name="Pursley I."/>
            <person name="Horton D.L."/>
            <person name="Alikhan N.F."/>
            <person name="Baker D."/>
            <person name="Gharbi K."/>
            <person name="Hall N."/>
            <person name="Watson M."/>
            <person name="Adriaenssens E.M."/>
            <person name="Foster-Nyarko E."/>
            <person name="Jarju S."/>
            <person name="Secka A."/>
            <person name="Antonio M."/>
            <person name="Oren A."/>
            <person name="Chaudhuri R.R."/>
            <person name="La Ragione R."/>
            <person name="Hildebrand F."/>
            <person name="Pallen M.J."/>
        </authorList>
    </citation>
    <scope>NUCLEOTIDE SEQUENCE</scope>
    <source>
        <strain evidence="2">CHK183-1962</strain>
    </source>
</reference>
<comment type="caution">
    <text evidence="2">The sequence shown here is derived from an EMBL/GenBank/DDBJ whole genome shotgun (WGS) entry which is preliminary data.</text>
</comment>
<feature type="domain" description="HicB-like antitoxin of toxin-antitoxin system" evidence="1">
    <location>
        <begin position="5"/>
        <end position="83"/>
    </location>
</feature>
<dbReference type="Gene3D" id="3.30.160.250">
    <property type="match status" value="1"/>
</dbReference>
<sequence length="92" mass="10422">MTFVYPAVFSPKEDGKGYHVTFPDLACCETEGPDLEDALENASDAAYNWIWSEMEEDDCDIPAASMVEELELKEGEFVRNIMVRIKLLPDND</sequence>
<dbReference type="Proteomes" id="UP000886890">
    <property type="component" value="Unassembled WGS sequence"/>
</dbReference>